<dbReference type="GeneID" id="23679328"/>
<dbReference type="Proteomes" id="UP000030230">
    <property type="component" value="Segment"/>
</dbReference>
<gene>
    <name evidence="1" type="primary">ORF17</name>
</gene>
<proteinExistence type="predicted"/>
<accession>A0A0A1IWD2</accession>
<organism evidence="1 2">
    <name type="scientific">Pseudomonas phage vB_PaeM_PAO1_Ab03</name>
    <dbReference type="NCBI Taxonomy" id="1548901"/>
    <lineage>
        <taxon>Viruses</taxon>
        <taxon>Duplodnaviria</taxon>
        <taxon>Heunggongvirae</taxon>
        <taxon>Uroviricota</taxon>
        <taxon>Caudoviricetes</taxon>
        <taxon>Vandenendeviridae</taxon>
        <taxon>Nankokuvirus</taxon>
        <taxon>Nankokuvirus Ab03</taxon>
    </lineage>
</organism>
<reference evidence="2" key="1">
    <citation type="journal article" date="2015" name="PLoS ONE">
        <title>Investigation of a Large Collection of Pseudomonas aeruginosa Bacteriophages Collected from a Single Environmental Source in Abidjan, Cote d'Ivoire.</title>
        <authorList>
            <person name="Essoh C."/>
            <person name="Latino L."/>
            <person name="Midoux C."/>
            <person name="Blouin Y."/>
            <person name="Loukou G."/>
            <person name="Nguetta S.P."/>
            <person name="Lathro S."/>
            <person name="Cablanmian A."/>
            <person name="Kouassi A.K."/>
            <person name="Vergnaud G."/>
            <person name="Pourcel C."/>
        </authorList>
    </citation>
    <scope>NUCLEOTIDE SEQUENCE [LARGE SCALE GENOMIC DNA]</scope>
</reference>
<dbReference type="OrthoDB" id="18007at10239"/>
<keyword evidence="2" id="KW-1185">Reference proteome</keyword>
<evidence type="ECO:0000313" key="1">
    <source>
        <dbReference type="EMBL" id="CEF89122.1"/>
    </source>
</evidence>
<dbReference type="KEGG" id="vg:23679328"/>
<name>A0A0A1IWD2_9CAUD</name>
<sequence>MRTKPFRPPQRHEIAGLRYYRTASAYNWLGITMAHPTRAIQLLLEQCEPDVLLPMFNIEIDAILRQADEYAKTGQVLEREQLREMLMHLISKAAGD</sequence>
<protein>
    <submittedName>
        <fullName evidence="1">Uncharacterized protein</fullName>
    </submittedName>
</protein>
<dbReference type="RefSeq" id="YP_009124413.1">
    <property type="nucleotide sequence ID" value="NC_026587.1"/>
</dbReference>
<evidence type="ECO:0000313" key="2">
    <source>
        <dbReference type="Proteomes" id="UP000030230"/>
    </source>
</evidence>
<dbReference type="EMBL" id="LN610573">
    <property type="protein sequence ID" value="CEF89122.1"/>
    <property type="molecule type" value="Genomic_DNA"/>
</dbReference>